<dbReference type="InterPro" id="IPR036770">
    <property type="entry name" value="Ankyrin_rpt-contain_sf"/>
</dbReference>
<sequence>MDPIPDDLIPAIIRLSHPASARNFRSACRSLSYLVTPLDLLFGEAHWRLHTDSLLGVFSWTLDTLRKPLPYKPTVNHTDLFRPFYRKIFTYLFASFPGWGRNPLLSVAVERDLPAFVTLALDSGADIHYNGSYALRTAVANNNLHLVDLLIEAGATREDLKIVRVAIDNGNPDILRLLVKDGSKSTLGFYQAAYEGKYSLVEVFLDCGFGADWAFAGAVGGEHVEMIHKLVKKGLDASLGLGEAAIRGKADIVRLLFDLGATIENAPSRHMMLRESLRHTEVVRLLIDAGAIEYDGAGPEWDLLTEAAMKALPEAASLLLDSGKEWDLRRAFVESRSDAVLEVLLEKVPDAREYVDDTLIHAASLGSVSWVKILLNAGADPRAKENQALKMLQQVQPWRWDDSKEVEGLLLAAGADRTVSEP</sequence>
<dbReference type="PANTHER" id="PTHR24123:SF33">
    <property type="entry name" value="PROTEIN HOS4"/>
    <property type="match status" value="1"/>
</dbReference>
<accession>A0AAD5SF80</accession>
<dbReference type="Pfam" id="PF12796">
    <property type="entry name" value="Ank_2"/>
    <property type="match status" value="1"/>
</dbReference>
<name>A0AAD5SF80_9FUNG</name>
<dbReference type="PROSITE" id="PS50088">
    <property type="entry name" value="ANK_REPEAT"/>
    <property type="match status" value="1"/>
</dbReference>
<dbReference type="Proteomes" id="UP001212841">
    <property type="component" value="Unassembled WGS sequence"/>
</dbReference>
<dbReference type="SUPFAM" id="SSF48403">
    <property type="entry name" value="Ankyrin repeat"/>
    <property type="match status" value="1"/>
</dbReference>
<protein>
    <recommendedName>
        <fullName evidence="6">Ankyrin</fullName>
    </recommendedName>
</protein>
<dbReference type="Gene3D" id="1.25.40.20">
    <property type="entry name" value="Ankyrin repeat-containing domain"/>
    <property type="match status" value="2"/>
</dbReference>
<evidence type="ECO:0000313" key="5">
    <source>
        <dbReference type="Proteomes" id="UP001212841"/>
    </source>
</evidence>
<evidence type="ECO:0008006" key="6">
    <source>
        <dbReference type="Google" id="ProtNLM"/>
    </source>
</evidence>
<evidence type="ECO:0000256" key="3">
    <source>
        <dbReference type="PROSITE-ProRule" id="PRU00023"/>
    </source>
</evidence>
<evidence type="ECO:0000313" key="4">
    <source>
        <dbReference type="EMBL" id="KAJ3048387.1"/>
    </source>
</evidence>
<gene>
    <name evidence="4" type="ORF">HK097_010623</name>
</gene>
<keyword evidence="5" id="KW-1185">Reference proteome</keyword>
<dbReference type="PANTHER" id="PTHR24123">
    <property type="entry name" value="ANKYRIN REPEAT-CONTAINING"/>
    <property type="match status" value="1"/>
</dbReference>
<reference evidence="4" key="1">
    <citation type="submission" date="2020-05" db="EMBL/GenBank/DDBJ databases">
        <title>Phylogenomic resolution of chytrid fungi.</title>
        <authorList>
            <person name="Stajich J.E."/>
            <person name="Amses K."/>
            <person name="Simmons R."/>
            <person name="Seto K."/>
            <person name="Myers J."/>
            <person name="Bonds A."/>
            <person name="Quandt C.A."/>
            <person name="Barry K."/>
            <person name="Liu P."/>
            <person name="Grigoriev I."/>
            <person name="Longcore J.E."/>
            <person name="James T.Y."/>
        </authorList>
    </citation>
    <scope>NUCLEOTIDE SEQUENCE</scope>
    <source>
        <strain evidence="4">JEL0318</strain>
    </source>
</reference>
<evidence type="ECO:0000256" key="1">
    <source>
        <dbReference type="ARBA" id="ARBA00022737"/>
    </source>
</evidence>
<dbReference type="InterPro" id="IPR002110">
    <property type="entry name" value="Ankyrin_rpt"/>
</dbReference>
<keyword evidence="2 3" id="KW-0040">ANK repeat</keyword>
<dbReference type="SMART" id="SM00248">
    <property type="entry name" value="ANK"/>
    <property type="match status" value="5"/>
</dbReference>
<dbReference type="EMBL" id="JADGJD010000800">
    <property type="protein sequence ID" value="KAJ3048387.1"/>
    <property type="molecule type" value="Genomic_DNA"/>
</dbReference>
<evidence type="ECO:0000256" key="2">
    <source>
        <dbReference type="ARBA" id="ARBA00023043"/>
    </source>
</evidence>
<comment type="caution">
    <text evidence="4">The sequence shown here is derived from an EMBL/GenBank/DDBJ whole genome shotgun (WGS) entry which is preliminary data.</text>
</comment>
<dbReference type="Pfam" id="PF00023">
    <property type="entry name" value="Ank"/>
    <property type="match status" value="1"/>
</dbReference>
<dbReference type="AlphaFoldDB" id="A0AAD5SF80"/>
<feature type="repeat" description="ANK" evidence="3">
    <location>
        <begin position="130"/>
        <end position="155"/>
    </location>
</feature>
<proteinExistence type="predicted"/>
<keyword evidence="1" id="KW-0677">Repeat</keyword>
<organism evidence="4 5">
    <name type="scientific">Rhizophlyctis rosea</name>
    <dbReference type="NCBI Taxonomy" id="64517"/>
    <lineage>
        <taxon>Eukaryota</taxon>
        <taxon>Fungi</taxon>
        <taxon>Fungi incertae sedis</taxon>
        <taxon>Chytridiomycota</taxon>
        <taxon>Chytridiomycota incertae sedis</taxon>
        <taxon>Chytridiomycetes</taxon>
        <taxon>Rhizophlyctidales</taxon>
        <taxon>Rhizophlyctidaceae</taxon>
        <taxon>Rhizophlyctis</taxon>
    </lineage>
</organism>
<dbReference type="InterPro" id="IPR051165">
    <property type="entry name" value="Multifunctional_ANK_Repeat"/>
</dbReference>
<dbReference type="PROSITE" id="PS50297">
    <property type="entry name" value="ANK_REP_REGION"/>
    <property type="match status" value="1"/>
</dbReference>